<comment type="cofactor">
    <cofactor evidence="9">
        <name>Zn(2+)</name>
        <dbReference type="ChEBI" id="CHEBI:29105"/>
    </cofactor>
    <text evidence="9">Binds 1 zinc ion.</text>
</comment>
<accession>A0A858RI89</accession>
<protein>
    <recommendedName>
        <fullName evidence="8">oligopeptidase A</fullName>
        <ecNumber evidence="8">3.4.24.70</ecNumber>
    </recommendedName>
</protein>
<comment type="similarity">
    <text evidence="1 9">Belongs to the peptidase M3 family.</text>
</comment>
<name>A0A858RI89_9BACT</name>
<organism evidence="12 13">
    <name type="scientific">Luteolibacter luteus</name>
    <dbReference type="NCBI Taxonomy" id="2728835"/>
    <lineage>
        <taxon>Bacteria</taxon>
        <taxon>Pseudomonadati</taxon>
        <taxon>Verrucomicrobiota</taxon>
        <taxon>Verrucomicrobiia</taxon>
        <taxon>Verrucomicrobiales</taxon>
        <taxon>Verrucomicrobiaceae</taxon>
        <taxon>Luteolibacter</taxon>
    </lineage>
</organism>
<keyword evidence="5 9" id="KW-0862">Zinc</keyword>
<keyword evidence="6 9" id="KW-0482">Metalloprotease</keyword>
<evidence type="ECO:0000259" key="10">
    <source>
        <dbReference type="Pfam" id="PF01432"/>
    </source>
</evidence>
<dbReference type="GO" id="GO:0004222">
    <property type="term" value="F:metalloendopeptidase activity"/>
    <property type="evidence" value="ECO:0007669"/>
    <property type="project" value="UniProtKB-EC"/>
</dbReference>
<proteinExistence type="inferred from homology"/>
<dbReference type="CDD" id="cd06456">
    <property type="entry name" value="M3A_DCP"/>
    <property type="match status" value="1"/>
</dbReference>
<dbReference type="PANTHER" id="PTHR43660">
    <property type="entry name" value="DIPEPTIDYL CARBOXYPEPTIDASE"/>
    <property type="match status" value="1"/>
</dbReference>
<dbReference type="KEGG" id="luo:HHL09_12470"/>
<dbReference type="EMBL" id="CP051774">
    <property type="protein sequence ID" value="QJE96562.1"/>
    <property type="molecule type" value="Genomic_DNA"/>
</dbReference>
<dbReference type="FunFam" id="3.40.390.10:FF:000009">
    <property type="entry name" value="Oligopeptidase A"/>
    <property type="match status" value="1"/>
</dbReference>
<keyword evidence="13" id="KW-1185">Reference proteome</keyword>
<keyword evidence="2 9" id="KW-0645">Protease</keyword>
<gene>
    <name evidence="12" type="ORF">HHL09_12470</name>
</gene>
<sequence>MHPFLSGDFHVKWSTLVPEAVEPDIKKALEIAAANLETIRKVAPEAATYANTFGALERATEQLDRGWGLLQHLDSVCDEPAQRAALNAMLPEVSDFYASIPLNEELWKVLKAYGESGEVATLDPVRRRYVEETMQDFAQSGADLPADQKKRVAEIEAELSKLTKQYSENVLDSTNAWELLITDEPKLAGLPASAKAAAFANAKAKELATDEAPAWRFTLQMPSMFPVMQHLDDESVRREVWEASVGVAGSGEHDNTQLVWEILKLRNQKAEVLGHGHFADLTLQRRMARDGKTALQFVEDLHDRVEPALRKEYDSLCNYKAAKTGTVVDGLQPWEFAYWSEKRRQEEYDLDDELLRPYFPVDRVMKGMFELCTKLFNITITERDSVFHERGTRPAEAPADEIEVWHPEVKFYDLKDSASGAHLGSFYADWHPRESKRGGAWMNCLHTGHPGDEGAARDPHLGLITGNMTPPVDGKPALLTHGEVETIFHEFGHLLHGLLSDVPVRALAGTNVPWDFVELPSQIMENFCWDRQSLDFFARHYETGEPIPEDLFNRMIAAKNYMSGTAFMRQLSFGKLDLELHINLPRYAGRDLDSVDREILSSYRVPLKTDAPSMARRFGHLFSAPTGYAAGYYSYKWAEVLDADAFTRFQENGVIDPATGAAFREHILSKGNSAPVDELYRRFMGRDAALDPLLIRSGLSGEILLAGGEKETAMA</sequence>
<dbReference type="Pfam" id="PF01432">
    <property type="entry name" value="Peptidase_M3"/>
    <property type="match status" value="1"/>
</dbReference>
<evidence type="ECO:0000259" key="11">
    <source>
        <dbReference type="Pfam" id="PF19310"/>
    </source>
</evidence>
<dbReference type="Gene3D" id="1.10.1370.40">
    <property type="match status" value="1"/>
</dbReference>
<reference evidence="12 13" key="1">
    <citation type="submission" date="2020-04" db="EMBL/GenBank/DDBJ databases">
        <title>Luteolibacter sp. G-1-1-1 isolated from soil.</title>
        <authorList>
            <person name="Dahal R.H."/>
        </authorList>
    </citation>
    <scope>NUCLEOTIDE SEQUENCE [LARGE SCALE GENOMIC DNA]</scope>
    <source>
        <strain evidence="12 13">G-1-1-1</strain>
    </source>
</reference>
<evidence type="ECO:0000256" key="6">
    <source>
        <dbReference type="ARBA" id="ARBA00023049"/>
    </source>
</evidence>
<dbReference type="Gene3D" id="1.10.1370.10">
    <property type="entry name" value="Neurolysin, domain 3"/>
    <property type="match status" value="1"/>
</dbReference>
<dbReference type="InterPro" id="IPR045090">
    <property type="entry name" value="Pept_M3A_M3B"/>
</dbReference>
<keyword evidence="4 9" id="KW-0378">Hydrolase</keyword>
<evidence type="ECO:0000256" key="5">
    <source>
        <dbReference type="ARBA" id="ARBA00022833"/>
    </source>
</evidence>
<feature type="domain" description="Peptidase M3A/M3B catalytic" evidence="10">
    <location>
        <begin position="227"/>
        <end position="696"/>
    </location>
</feature>
<evidence type="ECO:0000256" key="4">
    <source>
        <dbReference type="ARBA" id="ARBA00022801"/>
    </source>
</evidence>
<dbReference type="Proteomes" id="UP000501812">
    <property type="component" value="Chromosome"/>
</dbReference>
<evidence type="ECO:0000256" key="7">
    <source>
        <dbReference type="ARBA" id="ARBA00024603"/>
    </source>
</evidence>
<dbReference type="SUPFAM" id="SSF55486">
    <property type="entry name" value="Metalloproteases ('zincins'), catalytic domain"/>
    <property type="match status" value="1"/>
</dbReference>
<dbReference type="InterPro" id="IPR034005">
    <property type="entry name" value="M3A_DCP"/>
</dbReference>
<evidence type="ECO:0000313" key="13">
    <source>
        <dbReference type="Proteomes" id="UP000501812"/>
    </source>
</evidence>
<dbReference type="Pfam" id="PF19310">
    <property type="entry name" value="TOP_N"/>
    <property type="match status" value="1"/>
</dbReference>
<dbReference type="EC" id="3.4.24.70" evidence="8"/>
<dbReference type="GO" id="GO:0046872">
    <property type="term" value="F:metal ion binding"/>
    <property type="evidence" value="ECO:0007669"/>
    <property type="project" value="UniProtKB-UniRule"/>
</dbReference>
<dbReference type="InterPro" id="IPR024077">
    <property type="entry name" value="Neurolysin/TOP_dom2"/>
</dbReference>
<feature type="domain" description="Oligopeptidase A N-terminal" evidence="11">
    <location>
        <begin position="35"/>
        <end position="148"/>
    </location>
</feature>
<keyword evidence="3 9" id="KW-0479">Metal-binding</keyword>
<dbReference type="GO" id="GO:0006508">
    <property type="term" value="P:proteolysis"/>
    <property type="evidence" value="ECO:0007669"/>
    <property type="project" value="UniProtKB-KW"/>
</dbReference>
<dbReference type="GO" id="GO:0005829">
    <property type="term" value="C:cytosol"/>
    <property type="evidence" value="ECO:0007669"/>
    <property type="project" value="UniProtKB-ARBA"/>
</dbReference>
<evidence type="ECO:0000256" key="2">
    <source>
        <dbReference type="ARBA" id="ARBA00022670"/>
    </source>
</evidence>
<dbReference type="InterPro" id="IPR001567">
    <property type="entry name" value="Pept_M3A_M3B_dom"/>
</dbReference>
<evidence type="ECO:0000256" key="8">
    <source>
        <dbReference type="ARBA" id="ARBA00026100"/>
    </source>
</evidence>
<evidence type="ECO:0000256" key="9">
    <source>
        <dbReference type="RuleBase" id="RU003435"/>
    </source>
</evidence>
<dbReference type="Gene3D" id="3.40.390.10">
    <property type="entry name" value="Collagenase (Catalytic Domain)"/>
    <property type="match status" value="1"/>
</dbReference>
<dbReference type="RefSeq" id="WP_169454963.1">
    <property type="nucleotide sequence ID" value="NZ_CP051774.1"/>
</dbReference>
<evidence type="ECO:0000256" key="3">
    <source>
        <dbReference type="ARBA" id="ARBA00022723"/>
    </source>
</evidence>
<comment type="catalytic activity">
    <reaction evidence="7">
        <text>Hydrolysis of oligopeptides, with broad specificity. Gly or Ala commonly occur as P1 or P1' residues, but more distant residues are also important, as is shown by the fact that Z-Gly-Pro-Gly-|-Gly-Pro-Ala is cleaved, but not Z-(Gly)(5).</text>
        <dbReference type="EC" id="3.4.24.70"/>
    </reaction>
</comment>
<dbReference type="AlphaFoldDB" id="A0A858RI89"/>
<dbReference type="InterPro" id="IPR024079">
    <property type="entry name" value="MetalloPept_cat_dom_sf"/>
</dbReference>
<evidence type="ECO:0000313" key="12">
    <source>
        <dbReference type="EMBL" id="QJE96562.1"/>
    </source>
</evidence>
<evidence type="ECO:0000256" key="1">
    <source>
        <dbReference type="ARBA" id="ARBA00006040"/>
    </source>
</evidence>
<dbReference type="InterPro" id="IPR045666">
    <property type="entry name" value="OpdA_N"/>
</dbReference>
<dbReference type="PANTHER" id="PTHR43660:SF1">
    <property type="entry name" value="DIPEPTIDYL CARBOXYPEPTIDASE"/>
    <property type="match status" value="1"/>
</dbReference>